<dbReference type="PANTHER" id="PTHR22911:SF6">
    <property type="entry name" value="SOLUTE CARRIER FAMILY 35 MEMBER G1"/>
    <property type="match status" value="1"/>
</dbReference>
<feature type="domain" description="EamA" evidence="6">
    <location>
        <begin position="50"/>
        <end position="181"/>
    </location>
</feature>
<feature type="transmembrane region" description="Helical" evidence="5">
    <location>
        <begin position="137"/>
        <end position="157"/>
    </location>
</feature>
<feature type="transmembrane region" description="Helical" evidence="5">
    <location>
        <begin position="49"/>
        <end position="72"/>
    </location>
</feature>
<comment type="subcellular location">
    <subcellularLocation>
        <location evidence="1">Membrane</location>
        <topology evidence="1">Multi-pass membrane protein</topology>
    </subcellularLocation>
</comment>
<feature type="transmembrane region" description="Helical" evidence="5">
    <location>
        <begin position="110"/>
        <end position="131"/>
    </location>
</feature>
<proteinExistence type="predicted"/>
<dbReference type="RefSeq" id="XP_013793723.1">
    <property type="nucleotide sequence ID" value="XM_013938269.1"/>
</dbReference>
<evidence type="ECO:0000313" key="8">
    <source>
        <dbReference type="RefSeq" id="XP_013793723.1"/>
    </source>
</evidence>
<feature type="transmembrane region" description="Helical" evidence="5">
    <location>
        <begin position="263"/>
        <end position="281"/>
    </location>
</feature>
<evidence type="ECO:0000259" key="6">
    <source>
        <dbReference type="Pfam" id="PF00892"/>
    </source>
</evidence>
<sequence length="372" mass="40843">MENNSFRPKNTGTHDIFTEVSMNEDLSDTVSSYPHTFNKNTEVIRKISFLGLLCSLISALFFASASFIVAFVTNVDPMEILVIRSCIQLLMYVPVVIYKKTSFFGVKGERWFLCMRAVVGTVAMGMGYYSFRLIPLADASTIIFSCPALVTLFACVLLREPCGVFQVFTVILTLTGVVLISRPSFLFGVTSTDQVSSAQRLQGSLIAFCSCIAAALAFISLRKLQKTPTSVVICTFSIASIAFGLIYLFIVDNFTIPICGQDAILLVLCGVFGTFGQFLLTTALKLEDAGPISLTRTLDIILAFVFGVSFLDQYPSWTSIVGALVVCSSIVSLAIKKWKDKHRSQNTSLSERKPLKNKTTTIYNSVLPQKAE</sequence>
<evidence type="ECO:0000256" key="2">
    <source>
        <dbReference type="ARBA" id="ARBA00022692"/>
    </source>
</evidence>
<dbReference type="SUPFAM" id="SSF103481">
    <property type="entry name" value="Multidrug resistance efflux transporter EmrE"/>
    <property type="match status" value="2"/>
</dbReference>
<reference evidence="8" key="1">
    <citation type="submission" date="2025-08" db="UniProtKB">
        <authorList>
            <consortium name="RefSeq"/>
        </authorList>
    </citation>
    <scope>IDENTIFICATION</scope>
    <source>
        <tissue evidence="8">Muscle</tissue>
    </source>
</reference>
<keyword evidence="3 5" id="KW-1133">Transmembrane helix</keyword>
<feature type="domain" description="EamA" evidence="6">
    <location>
        <begin position="203"/>
        <end position="332"/>
    </location>
</feature>
<evidence type="ECO:0000256" key="4">
    <source>
        <dbReference type="ARBA" id="ARBA00023136"/>
    </source>
</evidence>
<dbReference type="InterPro" id="IPR000620">
    <property type="entry name" value="EamA_dom"/>
</dbReference>
<evidence type="ECO:0000256" key="5">
    <source>
        <dbReference type="SAM" id="Phobius"/>
    </source>
</evidence>
<feature type="transmembrane region" description="Helical" evidence="5">
    <location>
        <begin position="164"/>
        <end position="181"/>
    </location>
</feature>
<feature type="transmembrane region" description="Helical" evidence="5">
    <location>
        <begin position="317"/>
        <end position="335"/>
    </location>
</feature>
<evidence type="ECO:0000256" key="1">
    <source>
        <dbReference type="ARBA" id="ARBA00004141"/>
    </source>
</evidence>
<feature type="transmembrane region" description="Helical" evidence="5">
    <location>
        <begin position="78"/>
        <end position="98"/>
    </location>
</feature>
<evidence type="ECO:0000313" key="7">
    <source>
        <dbReference type="Proteomes" id="UP000694941"/>
    </source>
</evidence>
<accession>A0ABM1C3X8</accession>
<dbReference type="PANTHER" id="PTHR22911">
    <property type="entry name" value="ACYL-MALONYL CONDENSING ENZYME-RELATED"/>
    <property type="match status" value="1"/>
</dbReference>
<dbReference type="Pfam" id="PF00892">
    <property type="entry name" value="EamA"/>
    <property type="match status" value="2"/>
</dbReference>
<dbReference type="GeneID" id="106477735"/>
<keyword evidence="7" id="KW-1185">Reference proteome</keyword>
<dbReference type="Proteomes" id="UP000694941">
    <property type="component" value="Unplaced"/>
</dbReference>
<keyword evidence="2 5" id="KW-0812">Transmembrane</keyword>
<protein>
    <submittedName>
        <fullName evidence="8">Solute carrier family 35 member G1-like</fullName>
    </submittedName>
</protein>
<organism evidence="7 8">
    <name type="scientific">Limulus polyphemus</name>
    <name type="common">Atlantic horseshoe crab</name>
    <dbReference type="NCBI Taxonomy" id="6850"/>
    <lineage>
        <taxon>Eukaryota</taxon>
        <taxon>Metazoa</taxon>
        <taxon>Ecdysozoa</taxon>
        <taxon>Arthropoda</taxon>
        <taxon>Chelicerata</taxon>
        <taxon>Merostomata</taxon>
        <taxon>Xiphosura</taxon>
        <taxon>Limulidae</taxon>
        <taxon>Limulus</taxon>
    </lineage>
</organism>
<feature type="transmembrane region" description="Helical" evidence="5">
    <location>
        <begin position="201"/>
        <end position="219"/>
    </location>
</feature>
<dbReference type="InterPro" id="IPR037185">
    <property type="entry name" value="EmrE-like"/>
</dbReference>
<feature type="transmembrane region" description="Helical" evidence="5">
    <location>
        <begin position="231"/>
        <end position="251"/>
    </location>
</feature>
<evidence type="ECO:0000256" key="3">
    <source>
        <dbReference type="ARBA" id="ARBA00022989"/>
    </source>
</evidence>
<gene>
    <name evidence="8" type="primary">LOC106477735</name>
</gene>
<feature type="transmembrane region" description="Helical" evidence="5">
    <location>
        <begin position="293"/>
        <end position="311"/>
    </location>
</feature>
<name>A0ABM1C3X8_LIMPO</name>
<keyword evidence="4 5" id="KW-0472">Membrane</keyword>